<evidence type="ECO:0000256" key="3">
    <source>
        <dbReference type="ARBA" id="ARBA00022763"/>
    </source>
</evidence>
<dbReference type="Pfam" id="PF02586">
    <property type="entry name" value="SRAP"/>
    <property type="match status" value="1"/>
</dbReference>
<dbReference type="GO" id="GO:0003697">
    <property type="term" value="F:single-stranded DNA binding"/>
    <property type="evidence" value="ECO:0007669"/>
    <property type="project" value="InterPro"/>
</dbReference>
<organism evidence="9 10">
    <name type="scientific">Aeromicrobium flavum</name>
    <dbReference type="NCBI Taxonomy" id="416568"/>
    <lineage>
        <taxon>Bacteria</taxon>
        <taxon>Bacillati</taxon>
        <taxon>Actinomycetota</taxon>
        <taxon>Actinomycetes</taxon>
        <taxon>Propionibacteriales</taxon>
        <taxon>Nocardioidaceae</taxon>
        <taxon>Aeromicrobium</taxon>
    </lineage>
</organism>
<keyword evidence="6" id="KW-0238">DNA-binding</keyword>
<dbReference type="GO" id="GO:0106300">
    <property type="term" value="P:protein-DNA covalent cross-linking repair"/>
    <property type="evidence" value="ECO:0007669"/>
    <property type="project" value="InterPro"/>
</dbReference>
<dbReference type="PANTHER" id="PTHR13604">
    <property type="entry name" value="DC12-RELATED"/>
    <property type="match status" value="1"/>
</dbReference>
<dbReference type="InterPro" id="IPR036590">
    <property type="entry name" value="SRAP-like"/>
</dbReference>
<gene>
    <name evidence="9" type="ORF">AFL01nite_23880</name>
</gene>
<keyword evidence="3" id="KW-0227">DNA damage</keyword>
<dbReference type="EC" id="3.4.-.-" evidence="8"/>
<comment type="similarity">
    <text evidence="1 8">Belongs to the SOS response-associated peptidase family.</text>
</comment>
<evidence type="ECO:0000256" key="4">
    <source>
        <dbReference type="ARBA" id="ARBA00022801"/>
    </source>
</evidence>
<dbReference type="EMBL" id="BJZQ01000014">
    <property type="protein sequence ID" value="GEO90061.1"/>
    <property type="molecule type" value="Genomic_DNA"/>
</dbReference>
<evidence type="ECO:0000313" key="10">
    <source>
        <dbReference type="Proteomes" id="UP000321769"/>
    </source>
</evidence>
<evidence type="ECO:0000256" key="5">
    <source>
        <dbReference type="ARBA" id="ARBA00023124"/>
    </source>
</evidence>
<keyword evidence="10" id="KW-1185">Reference proteome</keyword>
<evidence type="ECO:0000256" key="2">
    <source>
        <dbReference type="ARBA" id="ARBA00022670"/>
    </source>
</evidence>
<evidence type="ECO:0000256" key="1">
    <source>
        <dbReference type="ARBA" id="ARBA00008136"/>
    </source>
</evidence>
<reference evidence="9 10" key="1">
    <citation type="submission" date="2019-07" db="EMBL/GenBank/DDBJ databases">
        <title>Whole genome shotgun sequence of Aeromicrobium flavum NBRC 107625.</title>
        <authorList>
            <person name="Hosoyama A."/>
            <person name="Uohara A."/>
            <person name="Ohji S."/>
            <person name="Ichikawa N."/>
        </authorList>
    </citation>
    <scope>NUCLEOTIDE SEQUENCE [LARGE SCALE GENOMIC DNA]</scope>
    <source>
        <strain evidence="9 10">NBRC 107625</strain>
    </source>
</reference>
<protein>
    <recommendedName>
        <fullName evidence="8">Abasic site processing protein</fullName>
        <ecNumber evidence="8">3.4.-.-</ecNumber>
    </recommendedName>
</protein>
<evidence type="ECO:0000256" key="6">
    <source>
        <dbReference type="ARBA" id="ARBA00023125"/>
    </source>
</evidence>
<dbReference type="PANTHER" id="PTHR13604:SF0">
    <property type="entry name" value="ABASIC SITE PROCESSING PROTEIN HMCES"/>
    <property type="match status" value="1"/>
</dbReference>
<proteinExistence type="inferred from homology"/>
<sequence>MSDPRAYDVGMCGRYATSRTPATLVNDFEAELGDLFVETPPDYNLAPTKLAPLVVGRTSDDTFRRELVTAKWGLVPSWAKDPSIGNRLINARSETVADKPSFRSAFAKRRAIVPADGFYEWYQPEPGDDGKRPPKQPFFMSAEGGLGLAGLYEFWKDPEGEWLLTYTILTTSAEGEDGRIHDRAPLIVDAEVAGRWLAAEPWPDALDHLVPATPGELRAWPVSTEVNNVRNNGPELVEPLPLAGE</sequence>
<evidence type="ECO:0000256" key="7">
    <source>
        <dbReference type="ARBA" id="ARBA00023239"/>
    </source>
</evidence>
<comment type="caution">
    <text evidence="9">The sequence shown here is derived from an EMBL/GenBank/DDBJ whole genome shotgun (WGS) entry which is preliminary data.</text>
</comment>
<dbReference type="GO" id="GO:0016829">
    <property type="term" value="F:lyase activity"/>
    <property type="evidence" value="ECO:0007669"/>
    <property type="project" value="UniProtKB-KW"/>
</dbReference>
<dbReference type="Gene3D" id="3.90.1680.10">
    <property type="entry name" value="SOS response associated peptidase-like"/>
    <property type="match status" value="1"/>
</dbReference>
<keyword evidence="4 8" id="KW-0378">Hydrolase</keyword>
<dbReference type="SUPFAM" id="SSF143081">
    <property type="entry name" value="BB1717-like"/>
    <property type="match status" value="1"/>
</dbReference>
<evidence type="ECO:0000313" key="9">
    <source>
        <dbReference type="EMBL" id="GEO90061.1"/>
    </source>
</evidence>
<dbReference type="GO" id="GO:0008233">
    <property type="term" value="F:peptidase activity"/>
    <property type="evidence" value="ECO:0007669"/>
    <property type="project" value="UniProtKB-KW"/>
</dbReference>
<dbReference type="GO" id="GO:0006508">
    <property type="term" value="P:proteolysis"/>
    <property type="evidence" value="ECO:0007669"/>
    <property type="project" value="UniProtKB-KW"/>
</dbReference>
<name>A0A512HX86_9ACTN</name>
<accession>A0A512HX86</accession>
<keyword evidence="5" id="KW-0190">Covalent protein-DNA linkage</keyword>
<dbReference type="InterPro" id="IPR003738">
    <property type="entry name" value="SRAP"/>
</dbReference>
<dbReference type="Proteomes" id="UP000321769">
    <property type="component" value="Unassembled WGS sequence"/>
</dbReference>
<dbReference type="AlphaFoldDB" id="A0A512HX86"/>
<evidence type="ECO:0000256" key="8">
    <source>
        <dbReference type="RuleBase" id="RU364100"/>
    </source>
</evidence>
<keyword evidence="2 8" id="KW-0645">Protease</keyword>
<keyword evidence="7" id="KW-0456">Lyase</keyword>